<comment type="caution">
    <text evidence="2">The sequence shown here is derived from an EMBL/GenBank/DDBJ whole genome shotgun (WGS) entry which is preliminary data.</text>
</comment>
<dbReference type="OrthoDB" id="10339293at2759"/>
<dbReference type="Proteomes" id="UP001061958">
    <property type="component" value="Unassembled WGS sequence"/>
</dbReference>
<gene>
    <name evidence="2" type="ORF">GpartN1_g3158.t1</name>
</gene>
<feature type="region of interest" description="Disordered" evidence="1">
    <location>
        <begin position="221"/>
        <end position="252"/>
    </location>
</feature>
<keyword evidence="3" id="KW-1185">Reference proteome</keyword>
<name>A0A9C7PXM3_9RHOD</name>
<feature type="region of interest" description="Disordered" evidence="1">
    <location>
        <begin position="165"/>
        <end position="185"/>
    </location>
</feature>
<protein>
    <submittedName>
        <fullName evidence="2">Uncharacterized protein</fullName>
    </submittedName>
</protein>
<reference evidence="2" key="1">
    <citation type="journal article" date="2022" name="Proc. Natl. Acad. Sci. U.S.A.">
        <title>Life cycle and functional genomics of the unicellular red alga Galdieria for elucidating algal and plant evolution and industrial use.</title>
        <authorList>
            <person name="Hirooka S."/>
            <person name="Itabashi T."/>
            <person name="Ichinose T.M."/>
            <person name="Onuma R."/>
            <person name="Fujiwara T."/>
            <person name="Yamashita S."/>
            <person name="Jong L.W."/>
            <person name="Tomita R."/>
            <person name="Iwane A.H."/>
            <person name="Miyagishima S.Y."/>
        </authorList>
    </citation>
    <scope>NUCLEOTIDE SEQUENCE</scope>
    <source>
        <strain evidence="2">NBRC 102759</strain>
    </source>
</reference>
<dbReference type="EMBL" id="BQMJ01000023">
    <property type="protein sequence ID" value="GJQ11367.1"/>
    <property type="molecule type" value="Genomic_DNA"/>
</dbReference>
<feature type="compositionally biased region" description="Basic and acidic residues" evidence="1">
    <location>
        <begin position="167"/>
        <end position="184"/>
    </location>
</feature>
<feature type="compositionally biased region" description="Basic and acidic residues" evidence="1">
    <location>
        <begin position="235"/>
        <end position="245"/>
    </location>
</feature>
<sequence>MFIHTCPVVTGDFKKPIKARFSFELAWNVVKHVQRRLTSEAGWKHRLRVSCVGHPATPADSLRGRFLPTAFDMEKSALLPSEVGLSEEVNAEALTEREKQGIISPPFGREGLKPPSRIFWNRHSEAAKLKWETDENFRERKRLWLKMGAETRKLKASSKIKLKPQRKRDYTFTEEGRSRKSEKLQKRHRNFVEWMQERLDSGEELRRRIYDVEYKKELQKERSRIAKERHKRRQEKLSKNDKDMEQEQFSIE</sequence>
<evidence type="ECO:0000256" key="1">
    <source>
        <dbReference type="SAM" id="MobiDB-lite"/>
    </source>
</evidence>
<accession>A0A9C7PXM3</accession>
<dbReference type="AlphaFoldDB" id="A0A9C7PXM3"/>
<organism evidence="2 3">
    <name type="scientific">Galdieria partita</name>
    <dbReference type="NCBI Taxonomy" id="83374"/>
    <lineage>
        <taxon>Eukaryota</taxon>
        <taxon>Rhodophyta</taxon>
        <taxon>Bangiophyceae</taxon>
        <taxon>Galdieriales</taxon>
        <taxon>Galdieriaceae</taxon>
        <taxon>Galdieria</taxon>
    </lineage>
</organism>
<reference evidence="2" key="2">
    <citation type="submission" date="2022-01" db="EMBL/GenBank/DDBJ databases">
        <authorList>
            <person name="Hirooka S."/>
            <person name="Miyagishima S.Y."/>
        </authorList>
    </citation>
    <scope>NUCLEOTIDE SEQUENCE</scope>
    <source>
        <strain evidence="2">NBRC 102759</strain>
    </source>
</reference>
<proteinExistence type="predicted"/>
<evidence type="ECO:0000313" key="3">
    <source>
        <dbReference type="Proteomes" id="UP001061958"/>
    </source>
</evidence>
<evidence type="ECO:0000313" key="2">
    <source>
        <dbReference type="EMBL" id="GJQ11367.1"/>
    </source>
</evidence>